<gene>
    <name evidence="1" type="ORF">SAMN05444128_3955</name>
</gene>
<name>A0A1R3XVN8_9BACT</name>
<dbReference type="STRING" id="1317125.SAMN05444128_3955"/>
<dbReference type="Proteomes" id="UP000187181">
    <property type="component" value="Unassembled WGS sequence"/>
</dbReference>
<evidence type="ECO:0000313" key="2">
    <source>
        <dbReference type="Proteomes" id="UP000187181"/>
    </source>
</evidence>
<proteinExistence type="predicted"/>
<protein>
    <submittedName>
        <fullName evidence="1">Uncharacterized protein</fullName>
    </submittedName>
</protein>
<dbReference type="AlphaFoldDB" id="A0A1R3XVN8"/>
<reference evidence="2" key="1">
    <citation type="submission" date="2017-01" db="EMBL/GenBank/DDBJ databases">
        <authorList>
            <person name="Varghese N."/>
            <person name="Submissions S."/>
        </authorList>
    </citation>
    <scope>NUCLEOTIDE SEQUENCE [LARGE SCALE GENOMIC DNA]</scope>
    <source>
        <strain evidence="2">LP100</strain>
    </source>
</reference>
<dbReference type="EMBL" id="FTPP01000005">
    <property type="protein sequence ID" value="SIT95172.1"/>
    <property type="molecule type" value="Genomic_DNA"/>
</dbReference>
<accession>A0A1R3XVN8</accession>
<organism evidence="1 2">
    <name type="scientific">Pontibacter indicus</name>
    <dbReference type="NCBI Taxonomy" id="1317125"/>
    <lineage>
        <taxon>Bacteria</taxon>
        <taxon>Pseudomonadati</taxon>
        <taxon>Bacteroidota</taxon>
        <taxon>Cytophagia</taxon>
        <taxon>Cytophagales</taxon>
        <taxon>Hymenobacteraceae</taxon>
        <taxon>Pontibacter</taxon>
    </lineage>
</organism>
<keyword evidence="2" id="KW-1185">Reference proteome</keyword>
<evidence type="ECO:0000313" key="1">
    <source>
        <dbReference type="EMBL" id="SIT95172.1"/>
    </source>
</evidence>
<sequence length="37" mass="4065">MKVPDSGRIQFQEFAKASNKIKSGSLGESPATIQHYI</sequence>